<dbReference type="AlphaFoldDB" id="A0A392TSQ8"/>
<protein>
    <submittedName>
        <fullName evidence="2">Uncharacterized protein</fullName>
    </submittedName>
</protein>
<name>A0A392TSQ8_9FABA</name>
<sequence length="79" mass="8587">IEELIKSGHLRKFIEDAAQGQVVVPKQPNHQQRSQPDRDGESSKSRIAVNTIARGFSGGARLTPPESGMQGKQGLKHSL</sequence>
<evidence type="ECO:0000313" key="3">
    <source>
        <dbReference type="Proteomes" id="UP000265520"/>
    </source>
</evidence>
<reference evidence="2 3" key="1">
    <citation type="journal article" date="2018" name="Front. Plant Sci.">
        <title>Red Clover (Trifolium pratense) and Zigzag Clover (T. medium) - A Picture of Genomic Similarities and Differences.</title>
        <authorList>
            <person name="Dluhosova J."/>
            <person name="Istvanek J."/>
            <person name="Nedelnik J."/>
            <person name="Repkova J."/>
        </authorList>
    </citation>
    <scope>NUCLEOTIDE SEQUENCE [LARGE SCALE GENOMIC DNA]</scope>
    <source>
        <strain evidence="3">cv. 10/8</strain>
        <tissue evidence="2">Leaf</tissue>
    </source>
</reference>
<proteinExistence type="predicted"/>
<evidence type="ECO:0000256" key="1">
    <source>
        <dbReference type="SAM" id="MobiDB-lite"/>
    </source>
</evidence>
<keyword evidence="3" id="KW-1185">Reference proteome</keyword>
<feature type="region of interest" description="Disordered" evidence="1">
    <location>
        <begin position="18"/>
        <end position="79"/>
    </location>
</feature>
<evidence type="ECO:0000313" key="2">
    <source>
        <dbReference type="EMBL" id="MCI64233.1"/>
    </source>
</evidence>
<accession>A0A392TSQ8</accession>
<dbReference type="EMBL" id="LXQA010651541">
    <property type="protein sequence ID" value="MCI64233.1"/>
    <property type="molecule type" value="Genomic_DNA"/>
</dbReference>
<feature type="compositionally biased region" description="Basic and acidic residues" evidence="1">
    <location>
        <begin position="35"/>
        <end position="44"/>
    </location>
</feature>
<dbReference type="Proteomes" id="UP000265520">
    <property type="component" value="Unassembled WGS sequence"/>
</dbReference>
<feature type="non-terminal residue" evidence="2">
    <location>
        <position position="1"/>
    </location>
</feature>
<organism evidence="2 3">
    <name type="scientific">Trifolium medium</name>
    <dbReference type="NCBI Taxonomy" id="97028"/>
    <lineage>
        <taxon>Eukaryota</taxon>
        <taxon>Viridiplantae</taxon>
        <taxon>Streptophyta</taxon>
        <taxon>Embryophyta</taxon>
        <taxon>Tracheophyta</taxon>
        <taxon>Spermatophyta</taxon>
        <taxon>Magnoliopsida</taxon>
        <taxon>eudicotyledons</taxon>
        <taxon>Gunneridae</taxon>
        <taxon>Pentapetalae</taxon>
        <taxon>rosids</taxon>
        <taxon>fabids</taxon>
        <taxon>Fabales</taxon>
        <taxon>Fabaceae</taxon>
        <taxon>Papilionoideae</taxon>
        <taxon>50 kb inversion clade</taxon>
        <taxon>NPAAA clade</taxon>
        <taxon>Hologalegina</taxon>
        <taxon>IRL clade</taxon>
        <taxon>Trifolieae</taxon>
        <taxon>Trifolium</taxon>
    </lineage>
</organism>
<comment type="caution">
    <text evidence="2">The sequence shown here is derived from an EMBL/GenBank/DDBJ whole genome shotgun (WGS) entry which is preliminary data.</text>
</comment>